<feature type="transmembrane region" description="Helical" evidence="6">
    <location>
        <begin position="199"/>
        <end position="226"/>
    </location>
</feature>
<dbReference type="PROSITE" id="PS50922">
    <property type="entry name" value="TLC"/>
    <property type="match status" value="1"/>
</dbReference>
<evidence type="ECO:0000256" key="4">
    <source>
        <dbReference type="ARBA" id="ARBA00023136"/>
    </source>
</evidence>
<dbReference type="GO" id="GO:0055091">
    <property type="term" value="P:phospholipid homeostasis"/>
    <property type="evidence" value="ECO:0007669"/>
    <property type="project" value="TreeGrafter"/>
</dbReference>
<keyword evidence="9" id="KW-1185">Reference proteome</keyword>
<evidence type="ECO:0000256" key="1">
    <source>
        <dbReference type="ARBA" id="ARBA00004141"/>
    </source>
</evidence>
<evidence type="ECO:0000256" key="2">
    <source>
        <dbReference type="ARBA" id="ARBA00022692"/>
    </source>
</evidence>
<dbReference type="PANTHER" id="PTHR13439">
    <property type="entry name" value="CT120 PROTEIN"/>
    <property type="match status" value="1"/>
</dbReference>
<evidence type="ECO:0000313" key="8">
    <source>
        <dbReference type="EMBL" id="KAJ1352284.1"/>
    </source>
</evidence>
<protein>
    <recommendedName>
        <fullName evidence="7">TLC domain-containing protein</fullName>
    </recommendedName>
</protein>
<comment type="caution">
    <text evidence="8">The sequence shown here is derived from an EMBL/GenBank/DDBJ whole genome shotgun (WGS) entry which is preliminary data.</text>
</comment>
<dbReference type="GO" id="GO:0007009">
    <property type="term" value="P:plasma membrane organization"/>
    <property type="evidence" value="ECO:0007669"/>
    <property type="project" value="TreeGrafter"/>
</dbReference>
<name>A0AAD5QJX0_PARTN</name>
<dbReference type="InterPro" id="IPR006634">
    <property type="entry name" value="TLC-dom"/>
</dbReference>
<accession>A0AAD5QJX0</accession>
<keyword evidence="2 5" id="KW-0812">Transmembrane</keyword>
<dbReference type="PANTHER" id="PTHR13439:SF21">
    <property type="entry name" value="TLC DOMAIN-CONTAINING PROTEIN"/>
    <property type="match status" value="1"/>
</dbReference>
<feature type="domain" description="TLC" evidence="7">
    <location>
        <begin position="32"/>
        <end position="213"/>
    </location>
</feature>
<comment type="subcellular location">
    <subcellularLocation>
        <location evidence="1">Membrane</location>
        <topology evidence="1">Multi-pass membrane protein</topology>
    </subcellularLocation>
</comment>
<dbReference type="Pfam" id="PF03798">
    <property type="entry name" value="TRAM_LAG1_CLN8"/>
    <property type="match status" value="1"/>
</dbReference>
<evidence type="ECO:0000256" key="5">
    <source>
        <dbReference type="PROSITE-ProRule" id="PRU00205"/>
    </source>
</evidence>
<dbReference type="AlphaFoldDB" id="A0AAD5QJX0"/>
<dbReference type="GO" id="GO:0097035">
    <property type="term" value="P:regulation of membrane lipid distribution"/>
    <property type="evidence" value="ECO:0007669"/>
    <property type="project" value="TreeGrafter"/>
</dbReference>
<keyword evidence="4 5" id="KW-0472">Membrane</keyword>
<dbReference type="GO" id="GO:0005886">
    <property type="term" value="C:plasma membrane"/>
    <property type="evidence" value="ECO:0007669"/>
    <property type="project" value="TreeGrafter"/>
</dbReference>
<feature type="transmembrane region" description="Helical" evidence="6">
    <location>
        <begin position="163"/>
        <end position="193"/>
    </location>
</feature>
<organism evidence="8 9">
    <name type="scientific">Parelaphostrongylus tenuis</name>
    <name type="common">Meningeal worm</name>
    <dbReference type="NCBI Taxonomy" id="148309"/>
    <lineage>
        <taxon>Eukaryota</taxon>
        <taxon>Metazoa</taxon>
        <taxon>Ecdysozoa</taxon>
        <taxon>Nematoda</taxon>
        <taxon>Chromadorea</taxon>
        <taxon>Rhabditida</taxon>
        <taxon>Rhabditina</taxon>
        <taxon>Rhabditomorpha</taxon>
        <taxon>Strongyloidea</taxon>
        <taxon>Metastrongylidae</taxon>
        <taxon>Parelaphostrongylus</taxon>
    </lineage>
</organism>
<dbReference type="InterPro" id="IPR050846">
    <property type="entry name" value="TLCD"/>
</dbReference>
<dbReference type="GO" id="GO:0071709">
    <property type="term" value="P:membrane assembly"/>
    <property type="evidence" value="ECO:0007669"/>
    <property type="project" value="TreeGrafter"/>
</dbReference>
<reference evidence="8" key="1">
    <citation type="submission" date="2021-06" db="EMBL/GenBank/DDBJ databases">
        <title>Parelaphostrongylus tenuis whole genome reference sequence.</title>
        <authorList>
            <person name="Garwood T.J."/>
            <person name="Larsen P.A."/>
            <person name="Fountain-Jones N.M."/>
            <person name="Garbe J.R."/>
            <person name="Macchietto M.G."/>
            <person name="Kania S.A."/>
            <person name="Gerhold R.W."/>
            <person name="Richards J.E."/>
            <person name="Wolf T.M."/>
        </authorList>
    </citation>
    <scope>NUCLEOTIDE SEQUENCE</scope>
    <source>
        <strain evidence="8">MNPRO001-30</strain>
        <tissue evidence="8">Meninges</tissue>
    </source>
</reference>
<feature type="transmembrane region" description="Helical" evidence="6">
    <location>
        <begin position="70"/>
        <end position="89"/>
    </location>
</feature>
<keyword evidence="3 6" id="KW-1133">Transmembrane helix</keyword>
<dbReference type="SMART" id="SM00724">
    <property type="entry name" value="TLC"/>
    <property type="match status" value="1"/>
</dbReference>
<proteinExistence type="predicted"/>
<evidence type="ECO:0000256" key="6">
    <source>
        <dbReference type="SAM" id="Phobius"/>
    </source>
</evidence>
<sequence length="261" mass="30979">MDFDLPVIPDTFYTHPFPILVVDNYVEFGESSFPTELVNPYCNLDFQRVTGCYLIVYLCRNPRLMFASPIHYYSYLEMQLTFLSMGYFIYDCVDMFRNDILNAYCLVLMFHHISSLCFLSIVLVTHKFLLYTYWALLMEVSSIFLHCRSLLSQSKLSTTSMAGLYGVVSYINIVAFVFFRFLVQLFLFVWVIVNMYNMHWFFFMMCIFSDLCFFATNCGLFFRLLLSDGYLPWKVSNKRLDVLIENVEYDDFEKDELIEKL</sequence>
<evidence type="ECO:0000259" key="7">
    <source>
        <dbReference type="PROSITE" id="PS50922"/>
    </source>
</evidence>
<evidence type="ECO:0000256" key="3">
    <source>
        <dbReference type="ARBA" id="ARBA00022989"/>
    </source>
</evidence>
<gene>
    <name evidence="8" type="ORF">KIN20_008584</name>
</gene>
<dbReference type="Proteomes" id="UP001196413">
    <property type="component" value="Unassembled WGS sequence"/>
</dbReference>
<dbReference type="EMBL" id="JAHQIW010001340">
    <property type="protein sequence ID" value="KAJ1352284.1"/>
    <property type="molecule type" value="Genomic_DNA"/>
</dbReference>
<evidence type="ECO:0000313" key="9">
    <source>
        <dbReference type="Proteomes" id="UP001196413"/>
    </source>
</evidence>
<feature type="transmembrane region" description="Helical" evidence="6">
    <location>
        <begin position="101"/>
        <end position="125"/>
    </location>
</feature>